<dbReference type="AlphaFoldDB" id="A0A7V7PMJ0"/>
<name>A0A7V7PMJ0_9HYPH</name>
<feature type="chain" id="PRO_5031231312" evidence="1">
    <location>
        <begin position="23"/>
        <end position="271"/>
    </location>
</feature>
<evidence type="ECO:0000256" key="1">
    <source>
        <dbReference type="SAM" id="SignalP"/>
    </source>
</evidence>
<evidence type="ECO:0000313" key="2">
    <source>
        <dbReference type="EMBL" id="KAB0678009.1"/>
    </source>
</evidence>
<dbReference type="Proteomes" id="UP000432089">
    <property type="component" value="Unassembled WGS sequence"/>
</dbReference>
<gene>
    <name evidence="2" type="ORF">F6X38_16400</name>
</gene>
<reference evidence="2 3" key="1">
    <citation type="submission" date="2019-09" db="EMBL/GenBank/DDBJ databases">
        <title>YIM 132180 draft genome.</title>
        <authorList>
            <person name="Zhang K."/>
        </authorList>
    </citation>
    <scope>NUCLEOTIDE SEQUENCE [LARGE SCALE GENOMIC DNA]</scope>
    <source>
        <strain evidence="2 3">YIM 132180</strain>
    </source>
</reference>
<comment type="caution">
    <text evidence="2">The sequence shown here is derived from an EMBL/GenBank/DDBJ whole genome shotgun (WGS) entry which is preliminary data.</text>
</comment>
<organism evidence="2 3">
    <name type="scientific">Plantimonas leprariae</name>
    <dbReference type="NCBI Taxonomy" id="2615207"/>
    <lineage>
        <taxon>Bacteria</taxon>
        <taxon>Pseudomonadati</taxon>
        <taxon>Pseudomonadota</taxon>
        <taxon>Alphaproteobacteria</taxon>
        <taxon>Hyphomicrobiales</taxon>
        <taxon>Aurantimonadaceae</taxon>
        <taxon>Plantimonas</taxon>
    </lineage>
</organism>
<feature type="signal peptide" evidence="1">
    <location>
        <begin position="1"/>
        <end position="22"/>
    </location>
</feature>
<keyword evidence="1" id="KW-0732">Signal</keyword>
<dbReference type="PANTHER" id="PTHR39189:SF1">
    <property type="entry name" value="UPF0173 METAL-DEPENDENT HYDROLASE YTKL"/>
    <property type="match status" value="1"/>
</dbReference>
<dbReference type="GO" id="GO:0016787">
    <property type="term" value="F:hydrolase activity"/>
    <property type="evidence" value="ECO:0007669"/>
    <property type="project" value="UniProtKB-KW"/>
</dbReference>
<accession>A0A7V7PMJ0</accession>
<dbReference type="PANTHER" id="PTHR39189">
    <property type="entry name" value="UPF0173 METAL-DEPENDENT HYDROLASE YTKL"/>
    <property type="match status" value="1"/>
</dbReference>
<protein>
    <submittedName>
        <fullName evidence="2">MBL fold metallo-hydrolase</fullName>
    </submittedName>
</protein>
<keyword evidence="3" id="KW-1185">Reference proteome</keyword>
<keyword evidence="2" id="KW-0378">Hydrolase</keyword>
<evidence type="ECO:0000313" key="3">
    <source>
        <dbReference type="Proteomes" id="UP000432089"/>
    </source>
</evidence>
<dbReference type="SUPFAM" id="SSF56281">
    <property type="entry name" value="Metallo-hydrolase/oxidoreductase"/>
    <property type="match status" value="1"/>
</dbReference>
<dbReference type="InterPro" id="IPR036866">
    <property type="entry name" value="RibonucZ/Hydroxyglut_hydro"/>
</dbReference>
<proteinExistence type="predicted"/>
<dbReference type="RefSeq" id="WP_150971483.1">
    <property type="nucleotide sequence ID" value="NZ_VZDO01000014.1"/>
</dbReference>
<dbReference type="Gene3D" id="3.60.15.10">
    <property type="entry name" value="Ribonuclease Z/Hydroxyacylglutathione hydrolase-like"/>
    <property type="match status" value="1"/>
</dbReference>
<dbReference type="EMBL" id="VZDO01000014">
    <property type="protein sequence ID" value="KAB0678009.1"/>
    <property type="molecule type" value="Genomic_DNA"/>
</dbReference>
<sequence>MPRRFAFLAAALLSLWSLSARAQDAQPSTCQAIAEAIPKATFASLEVEPPTWLAARDAGEVAITFVQHSTYLIRSPAGVTIATDYSGFSGDTVPRIATMNKAHSTHYTNHPDPGIEYVLRGWNPAGGAAHHNLSVDDVLVRNVPSDIRNWGGGVEKDGNSIFVFETAGLCIGHLGHLHFELTDAQFAAIGRLDVVMVPVDGGYTMSQGSMAAMVERLQSRVVLPMHNFRGRMDEFLGRLPDFAVERIAGPTLTLSPKSLPKRPTVILLDGV</sequence>
<dbReference type="Pfam" id="PF13483">
    <property type="entry name" value="Lactamase_B_3"/>
    <property type="match status" value="1"/>
</dbReference>